<sequence>MTGVNQAKHPFLCSSIISIDSEYANLVHVWELGNNQHKYSQCVEEEHWILIVCCVRGYQIPAK</sequence>
<gene>
    <name evidence="1" type="ORF">OIU77_026936</name>
</gene>
<accession>A0ABQ9BMZ1</accession>
<dbReference type="Proteomes" id="UP001141253">
    <property type="component" value="Chromosome 3"/>
</dbReference>
<protein>
    <submittedName>
        <fullName evidence="1">Uncharacterized protein</fullName>
    </submittedName>
</protein>
<name>A0ABQ9BMZ1_9ROSI</name>
<evidence type="ECO:0000313" key="1">
    <source>
        <dbReference type="EMBL" id="KAJ6388463.1"/>
    </source>
</evidence>
<comment type="caution">
    <text evidence="1">The sequence shown here is derived from an EMBL/GenBank/DDBJ whole genome shotgun (WGS) entry which is preliminary data.</text>
</comment>
<evidence type="ECO:0000313" key="2">
    <source>
        <dbReference type="Proteomes" id="UP001141253"/>
    </source>
</evidence>
<dbReference type="EMBL" id="JAPFFI010000007">
    <property type="protein sequence ID" value="KAJ6388463.1"/>
    <property type="molecule type" value="Genomic_DNA"/>
</dbReference>
<organism evidence="1 2">
    <name type="scientific">Salix suchowensis</name>
    <dbReference type="NCBI Taxonomy" id="1278906"/>
    <lineage>
        <taxon>Eukaryota</taxon>
        <taxon>Viridiplantae</taxon>
        <taxon>Streptophyta</taxon>
        <taxon>Embryophyta</taxon>
        <taxon>Tracheophyta</taxon>
        <taxon>Spermatophyta</taxon>
        <taxon>Magnoliopsida</taxon>
        <taxon>eudicotyledons</taxon>
        <taxon>Gunneridae</taxon>
        <taxon>Pentapetalae</taxon>
        <taxon>rosids</taxon>
        <taxon>fabids</taxon>
        <taxon>Malpighiales</taxon>
        <taxon>Salicaceae</taxon>
        <taxon>Saliceae</taxon>
        <taxon>Salix</taxon>
    </lineage>
</organism>
<proteinExistence type="predicted"/>
<reference evidence="1" key="1">
    <citation type="submission" date="2022-10" db="EMBL/GenBank/DDBJ databases">
        <authorList>
            <person name="Hyden B.L."/>
            <person name="Feng K."/>
            <person name="Yates T."/>
            <person name="Jawdy S."/>
            <person name="Smart L.B."/>
            <person name="Muchero W."/>
        </authorList>
    </citation>
    <scope>NUCLEOTIDE SEQUENCE</scope>
    <source>
        <tissue evidence="1">Shoot tip</tissue>
    </source>
</reference>
<reference evidence="1" key="2">
    <citation type="journal article" date="2023" name="Int. J. Mol. Sci.">
        <title>De Novo Assembly and Annotation of 11 Diverse Shrub Willow (Salix) Genomes Reveals Novel Gene Organization in Sex-Linked Regions.</title>
        <authorList>
            <person name="Hyden B."/>
            <person name="Feng K."/>
            <person name="Yates T.B."/>
            <person name="Jawdy S."/>
            <person name="Cereghino C."/>
            <person name="Smart L.B."/>
            <person name="Muchero W."/>
        </authorList>
    </citation>
    <scope>NUCLEOTIDE SEQUENCE</scope>
    <source>
        <tissue evidence="1">Shoot tip</tissue>
    </source>
</reference>
<keyword evidence="2" id="KW-1185">Reference proteome</keyword>